<feature type="region of interest" description="Disordered" evidence="1">
    <location>
        <begin position="116"/>
        <end position="138"/>
    </location>
</feature>
<feature type="chain" id="PRO_5034637759" evidence="2">
    <location>
        <begin position="50"/>
        <end position="443"/>
    </location>
</feature>
<dbReference type="Gene3D" id="3.90.1320.10">
    <property type="entry name" value="Outer-capsid protein sigma 3, large lobe"/>
    <property type="match status" value="1"/>
</dbReference>
<dbReference type="InterPro" id="IPR025521">
    <property type="entry name" value="Neprosin_propep"/>
</dbReference>
<dbReference type="KEGG" id="rarg:115734755"/>
<evidence type="ECO:0000259" key="3">
    <source>
        <dbReference type="PROSITE" id="PS52045"/>
    </source>
</evidence>
<dbReference type="PANTHER" id="PTHR31589:SF57">
    <property type="entry name" value="OS06G0474500 PROTEIN"/>
    <property type="match status" value="1"/>
</dbReference>
<dbReference type="PANTHER" id="PTHR31589">
    <property type="entry name" value="PROTEIN, PUTATIVE (DUF239)-RELATED-RELATED"/>
    <property type="match status" value="1"/>
</dbReference>
<dbReference type="AlphaFoldDB" id="A0A8B8NH79"/>
<evidence type="ECO:0000313" key="5">
    <source>
        <dbReference type="RefSeq" id="XP_030521513.1"/>
    </source>
</evidence>
<name>A0A8B8NH79_9MYRT</name>
<dbReference type="GeneID" id="115734755"/>
<sequence length="443" mass="49715">MRTQQHSFSESKHSSKLAHSPPPPPPPPRIMPMLVSSFLALCLLSPILSLPTAAAESINHPPANQTFHPHNELHKLKKVHAYLKKINKPAVKTIQSPDGDLIDCVLTHLQPALDHPQLKGQKALDPPERPKGNDSTTDDVTDAFQLWAEAGESCPEGTIPIRRTTERDMLRASSIRRFGRKLRGNVRRDSTGSGHEHAVVYVNGDQFYGAKASINVWAPRVTDEYEFSLSQIWVISGSFGNDLNTIEAGWQVSPELYGDSYPRFFTYWTTDAYQATGCYNLLCSGFVQTNRRIAIGAAISPRSSYNGRQFDISVMVWKDPKHGHWWLQFGSGLLVGYWPEYLFSHLRSHANMVQFGGEIVNTRSRGYHTSTQMGSGHFAGEGFKRSSYFRNLQVVDWDNSLIPPSNLRVLADHPNCYDVRQGRSGVWGTYFYYGGPGRNVRCP</sequence>
<feature type="compositionally biased region" description="Pro residues" evidence="1">
    <location>
        <begin position="20"/>
        <end position="30"/>
    </location>
</feature>
<dbReference type="Proteomes" id="UP000827889">
    <property type="component" value="Chromosome 7"/>
</dbReference>
<keyword evidence="4" id="KW-1185">Reference proteome</keyword>
<evidence type="ECO:0000256" key="1">
    <source>
        <dbReference type="SAM" id="MobiDB-lite"/>
    </source>
</evidence>
<evidence type="ECO:0000313" key="4">
    <source>
        <dbReference type="Proteomes" id="UP000827889"/>
    </source>
</evidence>
<evidence type="ECO:0000256" key="2">
    <source>
        <dbReference type="SAM" id="SignalP"/>
    </source>
</evidence>
<dbReference type="FunFam" id="3.90.1320.10:FF:000001">
    <property type="entry name" value="Putative carboxyl-terminal proteinase"/>
    <property type="match status" value="1"/>
</dbReference>
<dbReference type="RefSeq" id="XP_030521513.1">
    <property type="nucleotide sequence ID" value="XM_030665653.2"/>
</dbReference>
<dbReference type="PROSITE" id="PS52045">
    <property type="entry name" value="NEPROSIN_PEP_CD"/>
    <property type="match status" value="1"/>
</dbReference>
<dbReference type="OrthoDB" id="1858978at2759"/>
<keyword evidence="2" id="KW-0732">Signal</keyword>
<feature type="region of interest" description="Disordered" evidence="1">
    <location>
        <begin position="1"/>
        <end position="30"/>
    </location>
</feature>
<proteinExistence type="predicted"/>
<feature type="domain" description="Neprosin PEP catalytic" evidence="3">
    <location>
        <begin position="189"/>
        <end position="443"/>
    </location>
</feature>
<dbReference type="Pfam" id="PF03080">
    <property type="entry name" value="Neprosin"/>
    <property type="match status" value="1"/>
</dbReference>
<dbReference type="Pfam" id="PF14365">
    <property type="entry name" value="Neprosin_AP"/>
    <property type="match status" value="1"/>
</dbReference>
<organism evidence="4 5">
    <name type="scientific">Rhodamnia argentea</name>
    <dbReference type="NCBI Taxonomy" id="178133"/>
    <lineage>
        <taxon>Eukaryota</taxon>
        <taxon>Viridiplantae</taxon>
        <taxon>Streptophyta</taxon>
        <taxon>Embryophyta</taxon>
        <taxon>Tracheophyta</taxon>
        <taxon>Spermatophyta</taxon>
        <taxon>Magnoliopsida</taxon>
        <taxon>eudicotyledons</taxon>
        <taxon>Gunneridae</taxon>
        <taxon>Pentapetalae</taxon>
        <taxon>rosids</taxon>
        <taxon>malvids</taxon>
        <taxon>Myrtales</taxon>
        <taxon>Myrtaceae</taxon>
        <taxon>Myrtoideae</taxon>
        <taxon>Myrteae</taxon>
        <taxon>Australasian group</taxon>
        <taxon>Rhodamnia</taxon>
    </lineage>
</organism>
<reference evidence="5" key="1">
    <citation type="submission" date="2025-08" db="UniProtKB">
        <authorList>
            <consortium name="RefSeq"/>
        </authorList>
    </citation>
    <scope>IDENTIFICATION</scope>
    <source>
        <tissue evidence="5">Leaf</tissue>
    </source>
</reference>
<feature type="signal peptide" evidence="2">
    <location>
        <begin position="1"/>
        <end position="49"/>
    </location>
</feature>
<dbReference type="InterPro" id="IPR053168">
    <property type="entry name" value="Glutamic_endopeptidase"/>
</dbReference>
<gene>
    <name evidence="5" type="primary">LOC115734755</name>
</gene>
<protein>
    <submittedName>
        <fullName evidence="5">Uncharacterized protein LOC115734755</fullName>
    </submittedName>
</protein>
<accession>A0A8B8NH79</accession>
<dbReference type="InterPro" id="IPR004314">
    <property type="entry name" value="Neprosin"/>
</dbReference>